<name>A0A0G4GJU0_VITBC</name>
<feature type="region of interest" description="Disordered" evidence="1">
    <location>
        <begin position="17"/>
        <end position="39"/>
    </location>
</feature>
<keyword evidence="2" id="KW-0812">Transmembrane</keyword>
<evidence type="ECO:0000256" key="1">
    <source>
        <dbReference type="SAM" id="MobiDB-lite"/>
    </source>
</evidence>
<gene>
    <name evidence="3" type="ORF">Vbra_22326</name>
</gene>
<feature type="transmembrane region" description="Helical" evidence="2">
    <location>
        <begin position="42"/>
        <end position="63"/>
    </location>
</feature>
<proteinExistence type="predicted"/>
<keyword evidence="4" id="KW-1185">Reference proteome</keyword>
<sequence length="119" mass="12636">MSLAKLPKDAEASLGNVTLRQADALPPPPLSPPSGHSSSGGFGLAVVLLVVVAVCVFVWMRFVRPRLTSYKYSSLVGKANRFELGDDEFGLDEADAVVIGRGTDMGLGGGYKHDYARIL</sequence>
<dbReference type="EMBL" id="CDMY01000689">
    <property type="protein sequence ID" value="CEM30192.1"/>
    <property type="molecule type" value="Genomic_DNA"/>
</dbReference>
<evidence type="ECO:0000313" key="4">
    <source>
        <dbReference type="Proteomes" id="UP000041254"/>
    </source>
</evidence>
<dbReference type="AlphaFoldDB" id="A0A0G4GJU0"/>
<dbReference type="InParanoid" id="A0A0G4GJU0"/>
<dbReference type="VEuPathDB" id="CryptoDB:Vbra_22326"/>
<protein>
    <submittedName>
        <fullName evidence="3">Uncharacterized protein</fullName>
    </submittedName>
</protein>
<keyword evidence="2" id="KW-1133">Transmembrane helix</keyword>
<dbReference type="Proteomes" id="UP000041254">
    <property type="component" value="Unassembled WGS sequence"/>
</dbReference>
<evidence type="ECO:0000256" key="2">
    <source>
        <dbReference type="SAM" id="Phobius"/>
    </source>
</evidence>
<reference evidence="3 4" key="1">
    <citation type="submission" date="2014-11" db="EMBL/GenBank/DDBJ databases">
        <authorList>
            <person name="Zhu J."/>
            <person name="Qi W."/>
            <person name="Song R."/>
        </authorList>
    </citation>
    <scope>NUCLEOTIDE SEQUENCE [LARGE SCALE GENOMIC DNA]</scope>
</reference>
<accession>A0A0G4GJU0</accession>
<organism evidence="3 4">
    <name type="scientific">Vitrella brassicaformis (strain CCMP3155)</name>
    <dbReference type="NCBI Taxonomy" id="1169540"/>
    <lineage>
        <taxon>Eukaryota</taxon>
        <taxon>Sar</taxon>
        <taxon>Alveolata</taxon>
        <taxon>Colpodellida</taxon>
        <taxon>Vitrellaceae</taxon>
        <taxon>Vitrella</taxon>
    </lineage>
</organism>
<keyword evidence="2" id="KW-0472">Membrane</keyword>
<evidence type="ECO:0000313" key="3">
    <source>
        <dbReference type="EMBL" id="CEM30192.1"/>
    </source>
</evidence>